<gene>
    <name evidence="1" type="ORF">L2E82_40442</name>
</gene>
<organism evidence="1 2">
    <name type="scientific">Cichorium intybus</name>
    <name type="common">Chicory</name>
    <dbReference type="NCBI Taxonomy" id="13427"/>
    <lineage>
        <taxon>Eukaryota</taxon>
        <taxon>Viridiplantae</taxon>
        <taxon>Streptophyta</taxon>
        <taxon>Embryophyta</taxon>
        <taxon>Tracheophyta</taxon>
        <taxon>Spermatophyta</taxon>
        <taxon>Magnoliopsida</taxon>
        <taxon>eudicotyledons</taxon>
        <taxon>Gunneridae</taxon>
        <taxon>Pentapetalae</taxon>
        <taxon>asterids</taxon>
        <taxon>campanulids</taxon>
        <taxon>Asterales</taxon>
        <taxon>Asteraceae</taxon>
        <taxon>Cichorioideae</taxon>
        <taxon>Cichorieae</taxon>
        <taxon>Cichoriinae</taxon>
        <taxon>Cichorium</taxon>
    </lineage>
</organism>
<comment type="caution">
    <text evidence="1">The sequence shown here is derived from an EMBL/GenBank/DDBJ whole genome shotgun (WGS) entry which is preliminary data.</text>
</comment>
<sequence>MLKAPLHTSRLSRTRWFNRLYTLIQTIAIIVLLYRHFCNLIYSPSFTTVFLLVADLVLAFLWLTWQAFFLNPVRRQVFPNNLAQVAKESEYPGLDIFVCTADPFKEPPIGVINTVLSVLAYDYPPEKLSVYLSDDGGSQLTLFAFMEAAKFARHWLPYCKDYNLKERSPEVHFRNDASYDDDTFELKEMYNEMKATIKNAVDRGAFDPDQMNHDHTIKAFSKWTPGFTRHDHPTVIEVLLKNNNDKDVIGHYMPNLFYISREKNKSKPHHSKAGALNTLIRVSSVMTNAPIFLTLDCDMHSNDPKTPLNTLCYFLGPNADPKLAFVQYPQRFHNINRNDTYAAEHVLETRVCTVGMDGLGGTIFMGSGGFFRRQALIEHLKDSQPIRNEPIQTKYNLELAHHVASCSYEDNTKWGDEIGFRYGTLVEDIYTSFHLHCLGWQSVTCDPTRAAFRGNMPIALNDFLNQSNRWYMGMLQAALSKYSPMTYGMKFMNPLHALCYTHYLFRAFWSIPVLIYAFVPQLALVNATSIFPKVSDSWFSWFSLYAFLFLGAYGKDFIDYMMAGSTIIRWWNHQRMWLILGCSSYPFSMFDWLLTSLGMSTIEFNVTSKVSDREISYRYRQGVFEFGVESPLLLSATIASIVNLFAFLIGIKHVLTNNEMLEELFIQLFIAGFAVLNSLPIYIAMVLRSDKGKMPTRTTLKSVCVALVIYLVFFLTL</sequence>
<evidence type="ECO:0000313" key="2">
    <source>
        <dbReference type="Proteomes" id="UP001055811"/>
    </source>
</evidence>
<name>A0ACB9ALC8_CICIN</name>
<protein>
    <submittedName>
        <fullName evidence="1">Uncharacterized protein</fullName>
    </submittedName>
</protein>
<dbReference type="Proteomes" id="UP001055811">
    <property type="component" value="Linkage Group LG07"/>
</dbReference>
<accession>A0ACB9ALC8</accession>
<reference evidence="2" key="1">
    <citation type="journal article" date="2022" name="Mol. Ecol. Resour.">
        <title>The genomes of chicory, endive, great burdock and yacon provide insights into Asteraceae palaeo-polyploidization history and plant inulin production.</title>
        <authorList>
            <person name="Fan W."/>
            <person name="Wang S."/>
            <person name="Wang H."/>
            <person name="Wang A."/>
            <person name="Jiang F."/>
            <person name="Liu H."/>
            <person name="Zhao H."/>
            <person name="Xu D."/>
            <person name="Zhang Y."/>
        </authorList>
    </citation>
    <scope>NUCLEOTIDE SEQUENCE [LARGE SCALE GENOMIC DNA]</scope>
    <source>
        <strain evidence="2">cv. Punajuju</strain>
    </source>
</reference>
<dbReference type="EMBL" id="CM042015">
    <property type="protein sequence ID" value="KAI3710653.1"/>
    <property type="molecule type" value="Genomic_DNA"/>
</dbReference>
<evidence type="ECO:0000313" key="1">
    <source>
        <dbReference type="EMBL" id="KAI3710653.1"/>
    </source>
</evidence>
<reference evidence="1 2" key="2">
    <citation type="journal article" date="2022" name="Mol. Ecol. Resour.">
        <title>The genomes of chicory, endive, great burdock and yacon provide insights into Asteraceae paleo-polyploidization history and plant inulin production.</title>
        <authorList>
            <person name="Fan W."/>
            <person name="Wang S."/>
            <person name="Wang H."/>
            <person name="Wang A."/>
            <person name="Jiang F."/>
            <person name="Liu H."/>
            <person name="Zhao H."/>
            <person name="Xu D."/>
            <person name="Zhang Y."/>
        </authorList>
    </citation>
    <scope>NUCLEOTIDE SEQUENCE [LARGE SCALE GENOMIC DNA]</scope>
    <source>
        <strain evidence="2">cv. Punajuju</strain>
        <tissue evidence="1">Leaves</tissue>
    </source>
</reference>
<keyword evidence="2" id="KW-1185">Reference proteome</keyword>
<proteinExistence type="predicted"/>